<keyword evidence="1" id="KW-0732">Signal</keyword>
<feature type="signal peptide" evidence="1">
    <location>
        <begin position="1"/>
        <end position="23"/>
    </location>
</feature>
<name>A0A8T0D928_9TREM</name>
<dbReference type="Proteomes" id="UP000699462">
    <property type="component" value="Unassembled WGS sequence"/>
</dbReference>
<evidence type="ECO:0000256" key="1">
    <source>
        <dbReference type="SAM" id="SignalP"/>
    </source>
</evidence>
<dbReference type="OrthoDB" id="19903at2759"/>
<sequence>MQFSLLTLFRGFLTLILVATSIADDCEYCTKITDRFTESLQKTAHKGFSGGNTHWEETNIGSYATSEVRFHDIIDSLCANSDNAWCFGILDTLEPIMHTWWTSVFKRSTTVVLLTTLVRNVTFAPRAPGLGDHVLETVHVPDLDCARATLVTLGIFAINAIL</sequence>
<protein>
    <submittedName>
        <fullName evidence="2">Uncharacterized protein</fullName>
    </submittedName>
</protein>
<dbReference type="EMBL" id="JTDF01009987">
    <property type="protein sequence ID" value="KAF8564022.1"/>
    <property type="molecule type" value="Genomic_DNA"/>
</dbReference>
<feature type="chain" id="PRO_5035939614" evidence="1">
    <location>
        <begin position="24"/>
        <end position="162"/>
    </location>
</feature>
<gene>
    <name evidence="2" type="ORF">P879_09714</name>
</gene>
<accession>A0A8T0D928</accession>
<evidence type="ECO:0000313" key="2">
    <source>
        <dbReference type="EMBL" id="KAF8564022.1"/>
    </source>
</evidence>
<comment type="caution">
    <text evidence="2">The sequence shown here is derived from an EMBL/GenBank/DDBJ whole genome shotgun (WGS) entry which is preliminary data.</text>
</comment>
<dbReference type="AlphaFoldDB" id="A0A8T0D928"/>
<proteinExistence type="predicted"/>
<evidence type="ECO:0000313" key="3">
    <source>
        <dbReference type="Proteomes" id="UP000699462"/>
    </source>
</evidence>
<reference evidence="2 3" key="1">
    <citation type="submission" date="2019-07" db="EMBL/GenBank/DDBJ databases">
        <title>Annotation for the trematode Paragonimus westermani.</title>
        <authorList>
            <person name="Choi Y.-J."/>
        </authorList>
    </citation>
    <scope>NUCLEOTIDE SEQUENCE [LARGE SCALE GENOMIC DNA]</scope>
    <source>
        <strain evidence="2">180907_Pwestermani</strain>
    </source>
</reference>
<keyword evidence="3" id="KW-1185">Reference proteome</keyword>
<organism evidence="2 3">
    <name type="scientific">Paragonimus westermani</name>
    <dbReference type="NCBI Taxonomy" id="34504"/>
    <lineage>
        <taxon>Eukaryota</taxon>
        <taxon>Metazoa</taxon>
        <taxon>Spiralia</taxon>
        <taxon>Lophotrochozoa</taxon>
        <taxon>Platyhelminthes</taxon>
        <taxon>Trematoda</taxon>
        <taxon>Digenea</taxon>
        <taxon>Plagiorchiida</taxon>
        <taxon>Troglotremata</taxon>
        <taxon>Troglotrematidae</taxon>
        <taxon>Paragonimus</taxon>
    </lineage>
</organism>